<accession>A0A2S7V854</accession>
<dbReference type="CDD" id="cd00438">
    <property type="entry name" value="cupin_RmlC"/>
    <property type="match status" value="1"/>
</dbReference>
<proteinExistence type="inferred from homology"/>
<dbReference type="InterPro" id="IPR011051">
    <property type="entry name" value="RmlC_Cupin_sf"/>
</dbReference>
<evidence type="ECO:0000256" key="6">
    <source>
        <dbReference type="PIRSR" id="PIRSR600888-3"/>
    </source>
</evidence>
<dbReference type="Gene3D" id="2.60.120.10">
    <property type="entry name" value="Jelly Rolls"/>
    <property type="match status" value="1"/>
</dbReference>
<dbReference type="PANTHER" id="PTHR21047">
    <property type="entry name" value="DTDP-6-DEOXY-D-GLUCOSE-3,5 EPIMERASE"/>
    <property type="match status" value="1"/>
</dbReference>
<dbReference type="Proteomes" id="UP000238707">
    <property type="component" value="Unassembled WGS sequence"/>
</dbReference>
<comment type="similarity">
    <text evidence="7">Belongs to the dTDP-4-dehydrorhamnose 3,5-epimerase family.</text>
</comment>
<gene>
    <name evidence="8" type="ORF">BTO10_20905</name>
</gene>
<comment type="subunit">
    <text evidence="7">Homodimer.</text>
</comment>
<comment type="caution">
    <text evidence="8">The sequence shown here is derived from an EMBL/GenBank/DDBJ whole genome shotgun (WGS) entry which is preliminary data.</text>
</comment>
<dbReference type="SUPFAM" id="SSF51182">
    <property type="entry name" value="RmlC-like cupins"/>
    <property type="match status" value="1"/>
</dbReference>
<dbReference type="PANTHER" id="PTHR21047:SF2">
    <property type="entry name" value="THYMIDINE DIPHOSPHO-4-KETO-RHAMNOSE 3,5-EPIMERASE"/>
    <property type="match status" value="1"/>
</dbReference>
<sequence length="181" mass="20579">MEVTHTSLAGCIIIKPKVFGDDRGFFMETFQSEKYKKIGIDLDFVQDNRSRSTKNVLRGLHFQKTKPQGKLVTVTSGEVLDVAVDLRPDSPTFGQYESVILNEDNKLQFYVPPGFAHGFCVLSDVADFQYKCTDFYDPSDEGGIIWNDETLNIDWKIEKPIISSKDSLQETFKSFCLTLDK</sequence>
<evidence type="ECO:0000313" key="9">
    <source>
        <dbReference type="Proteomes" id="UP000238707"/>
    </source>
</evidence>
<name>A0A2S7V854_9VIBR</name>
<dbReference type="AlphaFoldDB" id="A0A2S7V854"/>
<dbReference type="NCBIfam" id="TIGR01221">
    <property type="entry name" value="rmlC"/>
    <property type="match status" value="1"/>
</dbReference>
<dbReference type="EC" id="5.1.3.13" evidence="3 7"/>
<comment type="catalytic activity">
    <reaction evidence="1 7">
        <text>dTDP-4-dehydro-6-deoxy-alpha-D-glucose = dTDP-4-dehydro-beta-L-rhamnose</text>
        <dbReference type="Rhea" id="RHEA:16969"/>
        <dbReference type="ChEBI" id="CHEBI:57649"/>
        <dbReference type="ChEBI" id="CHEBI:62830"/>
        <dbReference type="EC" id="5.1.3.13"/>
    </reaction>
</comment>
<dbReference type="InterPro" id="IPR000888">
    <property type="entry name" value="RmlC-like"/>
</dbReference>
<protein>
    <recommendedName>
        <fullName evidence="4 7">dTDP-4-dehydrorhamnose 3,5-epimerase</fullName>
        <ecNumber evidence="3 7">5.1.3.13</ecNumber>
    </recommendedName>
    <alternativeName>
        <fullName evidence="7">Thymidine diphospho-4-keto-rhamnose 3,5-epimerase</fullName>
    </alternativeName>
</protein>
<comment type="pathway">
    <text evidence="7">Carbohydrate biosynthesis; dTDP-L-rhamnose biosynthesis.</text>
</comment>
<evidence type="ECO:0000256" key="4">
    <source>
        <dbReference type="ARBA" id="ARBA00019595"/>
    </source>
</evidence>
<feature type="site" description="Participates in a stacking interaction with the thymidine ring of dTDP-4-oxo-6-deoxyglucose" evidence="6">
    <location>
        <position position="136"/>
    </location>
</feature>
<feature type="active site" description="Proton acceptor" evidence="5">
    <location>
        <position position="61"/>
    </location>
</feature>
<dbReference type="GO" id="GO:0008830">
    <property type="term" value="F:dTDP-4-dehydrorhamnose 3,5-epimerase activity"/>
    <property type="evidence" value="ECO:0007669"/>
    <property type="project" value="UniProtKB-UniRule"/>
</dbReference>
<evidence type="ECO:0000256" key="2">
    <source>
        <dbReference type="ARBA" id="ARBA00001997"/>
    </source>
</evidence>
<dbReference type="Pfam" id="PF00908">
    <property type="entry name" value="dTDP_sugar_isom"/>
    <property type="match status" value="1"/>
</dbReference>
<comment type="function">
    <text evidence="2 7">Catalyzes the epimerization of the C3' and C5'positions of dTDP-6-deoxy-D-xylo-4-hexulose, forming dTDP-6-deoxy-L-lyxo-4-hexulose.</text>
</comment>
<dbReference type="InterPro" id="IPR014710">
    <property type="entry name" value="RmlC-like_jellyroll"/>
</dbReference>
<dbReference type="GO" id="GO:0019305">
    <property type="term" value="P:dTDP-rhamnose biosynthetic process"/>
    <property type="evidence" value="ECO:0007669"/>
    <property type="project" value="UniProtKB-UniRule"/>
</dbReference>
<feature type="active site" description="Proton donor" evidence="5">
    <location>
        <position position="130"/>
    </location>
</feature>
<dbReference type="GO" id="GO:0005829">
    <property type="term" value="C:cytosol"/>
    <property type="evidence" value="ECO:0007669"/>
    <property type="project" value="TreeGrafter"/>
</dbReference>
<evidence type="ECO:0000313" key="8">
    <source>
        <dbReference type="EMBL" id="PQJ58178.1"/>
    </source>
</evidence>
<dbReference type="EMBL" id="MSCI01000003">
    <property type="protein sequence ID" value="PQJ58178.1"/>
    <property type="molecule type" value="Genomic_DNA"/>
</dbReference>
<evidence type="ECO:0000256" key="1">
    <source>
        <dbReference type="ARBA" id="ARBA00001298"/>
    </source>
</evidence>
<keyword evidence="7" id="KW-0413">Isomerase</keyword>
<organism evidence="8 9">
    <name type="scientific">Vibrio chagasii</name>
    <dbReference type="NCBI Taxonomy" id="170679"/>
    <lineage>
        <taxon>Bacteria</taxon>
        <taxon>Pseudomonadati</taxon>
        <taxon>Pseudomonadota</taxon>
        <taxon>Gammaproteobacteria</taxon>
        <taxon>Vibrionales</taxon>
        <taxon>Vibrionaceae</taxon>
        <taxon>Vibrio</taxon>
    </lineage>
</organism>
<reference evidence="8 9" key="1">
    <citation type="submission" date="2016-12" db="EMBL/GenBank/DDBJ databases">
        <title>Diversity of luminous bacteria.</title>
        <authorList>
            <person name="Yoshizawa S."/>
            <person name="Kogure K."/>
        </authorList>
    </citation>
    <scope>NUCLEOTIDE SEQUENCE [LARGE SCALE GENOMIC DNA]</scope>
    <source>
        <strain evidence="8 9">LC2-408</strain>
    </source>
</reference>
<dbReference type="RefSeq" id="WP_004741399.1">
    <property type="nucleotide sequence ID" value="NZ_MSCI01000003.1"/>
</dbReference>
<dbReference type="UniPathway" id="UPA00124"/>
<keyword evidence="9" id="KW-1185">Reference proteome</keyword>
<evidence type="ECO:0000256" key="3">
    <source>
        <dbReference type="ARBA" id="ARBA00012098"/>
    </source>
</evidence>
<evidence type="ECO:0000256" key="5">
    <source>
        <dbReference type="PIRSR" id="PIRSR600888-1"/>
    </source>
</evidence>
<dbReference type="GO" id="GO:0000271">
    <property type="term" value="P:polysaccharide biosynthetic process"/>
    <property type="evidence" value="ECO:0007669"/>
    <property type="project" value="TreeGrafter"/>
</dbReference>
<evidence type="ECO:0000256" key="7">
    <source>
        <dbReference type="RuleBase" id="RU364069"/>
    </source>
</evidence>